<dbReference type="Proteomes" id="UP001165122">
    <property type="component" value="Unassembled WGS sequence"/>
</dbReference>
<comment type="caution">
    <text evidence="2">The sequence shown here is derived from an EMBL/GenBank/DDBJ whole genome shotgun (WGS) entry which is preliminary data.</text>
</comment>
<sequence>MLTPQNPFSSSSTTENFPSLSPFLKGEGGESAANTEAQTLSIGTRSALNTHIRSVINSGGIDSKAIDFDSGAPQPPDKHSSDYWTPQKPPPHSTPHSTKTPGSYFTRDLQHLKTPPGNVISDPCTSRGDEVFFSDDSSEEEDQAMADVFMECVRESQLSDSEDDEGDEKEDYSMSNSNQQSPLPIPTSHTPGNGELFVSPSFSPGLSPMRGGNGRTHYEEPNSRELDEEFQSVATPVVKMQPEVDREEVKGDKNDRFLRLRHKTLSPALPDSPPLGGKFDSGKFDSSLNSVSLLESFQDMSNAQNHNNMSYEDLKMSSPNFEPSPVKENNFMMDEGDFEGTSTMSKPFTASSALNRHNLTQTLTSETMHMSSPHAFGRVPQSSVLTSTRPIEYWGSNNVENFSDGSKIVREEGGGEDVKYWRERLGGRYAFNNTQDV</sequence>
<feature type="region of interest" description="Disordered" evidence="1">
    <location>
        <begin position="59"/>
        <end position="227"/>
    </location>
</feature>
<protein>
    <submittedName>
        <fullName evidence="2">Uncharacterized protein</fullName>
    </submittedName>
</protein>
<name>A0A9W6ZLR5_9STRA</name>
<feature type="region of interest" description="Disordered" evidence="1">
    <location>
        <begin position="1"/>
        <end position="47"/>
    </location>
</feature>
<feature type="compositionally biased region" description="Polar residues" evidence="1">
    <location>
        <begin position="174"/>
        <end position="191"/>
    </location>
</feature>
<evidence type="ECO:0000313" key="2">
    <source>
        <dbReference type="EMBL" id="GMH52824.1"/>
    </source>
</evidence>
<dbReference type="AlphaFoldDB" id="A0A9W6ZLR5"/>
<accession>A0A9W6ZLR5</accession>
<proteinExistence type="predicted"/>
<dbReference type="EMBL" id="BRXW01000420">
    <property type="protein sequence ID" value="GMH52824.1"/>
    <property type="molecule type" value="Genomic_DNA"/>
</dbReference>
<organism evidence="2 3">
    <name type="scientific">Triparma laevis f. longispina</name>
    <dbReference type="NCBI Taxonomy" id="1714387"/>
    <lineage>
        <taxon>Eukaryota</taxon>
        <taxon>Sar</taxon>
        <taxon>Stramenopiles</taxon>
        <taxon>Ochrophyta</taxon>
        <taxon>Bolidophyceae</taxon>
        <taxon>Parmales</taxon>
        <taxon>Triparmaceae</taxon>
        <taxon>Triparma</taxon>
    </lineage>
</organism>
<feature type="compositionally biased region" description="Acidic residues" evidence="1">
    <location>
        <begin position="132"/>
        <end position="144"/>
    </location>
</feature>
<dbReference type="OrthoDB" id="10546599at2759"/>
<reference evidence="3" key="1">
    <citation type="journal article" date="2023" name="Commun. Biol.">
        <title>Genome analysis of Parmales, the sister group of diatoms, reveals the evolutionary specialization of diatoms from phago-mixotrophs to photoautotrophs.</title>
        <authorList>
            <person name="Ban H."/>
            <person name="Sato S."/>
            <person name="Yoshikawa S."/>
            <person name="Yamada K."/>
            <person name="Nakamura Y."/>
            <person name="Ichinomiya M."/>
            <person name="Sato N."/>
            <person name="Blanc-Mathieu R."/>
            <person name="Endo H."/>
            <person name="Kuwata A."/>
            <person name="Ogata H."/>
        </authorList>
    </citation>
    <scope>NUCLEOTIDE SEQUENCE [LARGE SCALE GENOMIC DNA]</scope>
    <source>
        <strain evidence="3">NIES 3700</strain>
    </source>
</reference>
<evidence type="ECO:0000256" key="1">
    <source>
        <dbReference type="SAM" id="MobiDB-lite"/>
    </source>
</evidence>
<gene>
    <name evidence="2" type="ORF">TrLO_g8708</name>
</gene>
<feature type="compositionally biased region" description="Polar residues" evidence="1">
    <location>
        <begin position="32"/>
        <end position="47"/>
    </location>
</feature>
<evidence type="ECO:0000313" key="3">
    <source>
        <dbReference type="Proteomes" id="UP001165122"/>
    </source>
</evidence>
<feature type="compositionally biased region" description="Polar residues" evidence="1">
    <location>
        <begin position="1"/>
        <end position="19"/>
    </location>
</feature>
<keyword evidence="3" id="KW-1185">Reference proteome</keyword>
<feature type="compositionally biased region" description="Basic and acidic residues" evidence="1">
    <location>
        <begin position="216"/>
        <end position="225"/>
    </location>
</feature>
<feature type="compositionally biased region" description="Acidic residues" evidence="1">
    <location>
        <begin position="160"/>
        <end position="170"/>
    </location>
</feature>